<evidence type="ECO:0000313" key="2">
    <source>
        <dbReference type="EMBL" id="BAF39719.1"/>
    </source>
</evidence>
<protein>
    <submittedName>
        <fullName evidence="2">Integral membrane protein</fullName>
    </submittedName>
</protein>
<keyword evidence="3" id="KW-1185">Reference proteome</keyword>
<dbReference type="STRING" id="367928.BAD_0938"/>
<evidence type="ECO:0000313" key="3">
    <source>
        <dbReference type="Proteomes" id="UP000008702"/>
    </source>
</evidence>
<organism evidence="2 3">
    <name type="scientific">Bifidobacterium adolescentis (strain ATCC 15703 / DSM 20083 / NCTC 11814 / E194a)</name>
    <dbReference type="NCBI Taxonomy" id="367928"/>
    <lineage>
        <taxon>Bacteria</taxon>
        <taxon>Bacillati</taxon>
        <taxon>Actinomycetota</taxon>
        <taxon>Actinomycetes</taxon>
        <taxon>Bifidobacteriales</taxon>
        <taxon>Bifidobacteriaceae</taxon>
        <taxon>Bifidobacterium</taxon>
    </lineage>
</organism>
<sequence>MRPTTVPRRHGGRNRMTYASYSRSPETRPAFLNSETNVSSVIISVTSAEISLYNVFSAGSASSSMARLIPSLSRRARDTDIAVRLLPSANEWSFARWKTKCATCPNRSGSSPDLQRTSLENRRFWLFSNEIGSFRG</sequence>
<dbReference type="HOGENOM" id="CLU_1871382_0_0_11"/>
<name>A1A1Y6_BIFAA</name>
<reference evidence="2 3" key="1">
    <citation type="submission" date="2006-12" db="EMBL/GenBank/DDBJ databases">
        <title>Bifidobacterium adolescentis complete genome sequence.</title>
        <authorList>
            <person name="Suzuki T."/>
            <person name="Tsuda Y."/>
            <person name="Kanou N."/>
            <person name="Inoue T."/>
            <person name="Kumazaki K."/>
            <person name="Nagano S."/>
            <person name="Hirai S."/>
            <person name="Tanaka K."/>
            <person name="Watanabe K."/>
        </authorList>
    </citation>
    <scope>NUCLEOTIDE SEQUENCE [LARGE SCALE GENOMIC DNA]</scope>
    <source>
        <strain evidence="3">ATCC 15703 / DSM 20083 / NCTC 11814 / E194a</strain>
    </source>
</reference>
<dbReference type="KEGG" id="bad:BAD_0938"/>
<accession>A1A1Y6</accession>
<dbReference type="AlphaFoldDB" id="A1A1Y6"/>
<gene>
    <name evidence="2" type="ordered locus">BAD_0938</name>
</gene>
<dbReference type="EMBL" id="AP009256">
    <property type="protein sequence ID" value="BAF39719.1"/>
    <property type="molecule type" value="Genomic_DNA"/>
</dbReference>
<proteinExistence type="predicted"/>
<dbReference type="Proteomes" id="UP000008702">
    <property type="component" value="Chromosome"/>
</dbReference>
<evidence type="ECO:0000256" key="1">
    <source>
        <dbReference type="SAM" id="MobiDB-lite"/>
    </source>
</evidence>
<feature type="region of interest" description="Disordered" evidence="1">
    <location>
        <begin position="1"/>
        <end position="22"/>
    </location>
</feature>